<name>A0AAX2J2C4_KINKI</name>
<protein>
    <recommendedName>
        <fullName evidence="3">HTH merR-type domain-containing protein</fullName>
    </recommendedName>
</protein>
<reference evidence="1 2" key="1">
    <citation type="submission" date="2018-06" db="EMBL/GenBank/DDBJ databases">
        <authorList>
            <consortium name="Pathogen Informatics"/>
            <person name="Doyle S."/>
        </authorList>
    </citation>
    <scope>NUCLEOTIDE SEQUENCE [LARGE SCALE GENOMIC DNA]</scope>
    <source>
        <strain evidence="1 2">NCTC10529</strain>
    </source>
</reference>
<dbReference type="Proteomes" id="UP000248598">
    <property type="component" value="Chromosome 1"/>
</dbReference>
<accession>A0AAX2J2C4</accession>
<evidence type="ECO:0000313" key="2">
    <source>
        <dbReference type="Proteomes" id="UP000248598"/>
    </source>
</evidence>
<proteinExistence type="predicted"/>
<sequence length="106" mass="11828">MKNNKHANPQTIPAKRYFSLEEACDVIGVQPEQLLGWQRQSGGILGKGGQTLTRLDVLKLRQLQYGISDYFAREALDSEGNPVISANEMRDRLTALLTQIDKTLAN</sequence>
<dbReference type="RefSeq" id="WP_003788685.1">
    <property type="nucleotide sequence ID" value="NZ_CP091518.1"/>
</dbReference>
<organism evidence="1 2">
    <name type="scientific">Kingella kingae</name>
    <dbReference type="NCBI Taxonomy" id="504"/>
    <lineage>
        <taxon>Bacteria</taxon>
        <taxon>Pseudomonadati</taxon>
        <taxon>Pseudomonadota</taxon>
        <taxon>Betaproteobacteria</taxon>
        <taxon>Neisseriales</taxon>
        <taxon>Neisseriaceae</taxon>
        <taxon>Kingella</taxon>
    </lineage>
</organism>
<evidence type="ECO:0000313" key="1">
    <source>
        <dbReference type="EMBL" id="SQH24511.1"/>
    </source>
</evidence>
<gene>
    <name evidence="1" type="ORF">NCTC10529_00697</name>
</gene>
<evidence type="ECO:0008006" key="3">
    <source>
        <dbReference type="Google" id="ProtNLM"/>
    </source>
</evidence>
<dbReference type="GeneID" id="93262008"/>
<dbReference type="AlphaFoldDB" id="A0AAX2J2C4"/>
<dbReference type="EMBL" id="LS483426">
    <property type="protein sequence ID" value="SQH24511.1"/>
    <property type="molecule type" value="Genomic_DNA"/>
</dbReference>